<dbReference type="EMBL" id="BQKI01000004">
    <property type="protein sequence ID" value="GJM93085.1"/>
    <property type="molecule type" value="Genomic_DNA"/>
</dbReference>
<protein>
    <recommendedName>
        <fullName evidence="4">Secreted protein</fullName>
    </recommendedName>
</protein>
<evidence type="ECO:0008006" key="4">
    <source>
        <dbReference type="Google" id="ProtNLM"/>
    </source>
</evidence>
<gene>
    <name evidence="2" type="primary">ga09611</name>
    <name evidence="2" type="ORF">PR202_ga09611</name>
</gene>
<feature type="region of interest" description="Disordered" evidence="1">
    <location>
        <begin position="94"/>
        <end position="138"/>
    </location>
</feature>
<dbReference type="Proteomes" id="UP001054889">
    <property type="component" value="Unassembled WGS sequence"/>
</dbReference>
<evidence type="ECO:0000256" key="1">
    <source>
        <dbReference type="SAM" id="MobiDB-lite"/>
    </source>
</evidence>
<evidence type="ECO:0000313" key="3">
    <source>
        <dbReference type="Proteomes" id="UP001054889"/>
    </source>
</evidence>
<keyword evidence="3" id="KW-1185">Reference proteome</keyword>
<sequence length="138" mass="13999">MDWAPLGVGSSDGGCHWLCRPCAWSSAGVAAWTTEAEIPTVTAAMSLAAATMALTAAAAVGDLTTKNVIVAMVVMAPATAREAAASTTTTLAGRVEEVPAKPATEENTMAVPEDLAATRRLAAAEDGSKKSHEKNDGD</sequence>
<reference evidence="2" key="1">
    <citation type="journal article" date="2018" name="DNA Res.">
        <title>Multiple hybrid de novo genome assembly of finger millet, an orphan allotetraploid crop.</title>
        <authorList>
            <person name="Hatakeyama M."/>
            <person name="Aluri S."/>
            <person name="Balachadran M.T."/>
            <person name="Sivarajan S.R."/>
            <person name="Patrignani A."/>
            <person name="Gruter S."/>
            <person name="Poveda L."/>
            <person name="Shimizu-Inatsugi R."/>
            <person name="Baeten J."/>
            <person name="Francoijs K.J."/>
            <person name="Nataraja K.N."/>
            <person name="Reddy Y.A.N."/>
            <person name="Phadnis S."/>
            <person name="Ravikumar R.L."/>
            <person name="Schlapbach R."/>
            <person name="Sreeman S.M."/>
            <person name="Shimizu K.K."/>
        </authorList>
    </citation>
    <scope>NUCLEOTIDE SEQUENCE</scope>
</reference>
<reference evidence="2" key="2">
    <citation type="submission" date="2021-12" db="EMBL/GenBank/DDBJ databases">
        <title>Resequencing data analysis of finger millet.</title>
        <authorList>
            <person name="Hatakeyama M."/>
            <person name="Aluri S."/>
            <person name="Balachadran M.T."/>
            <person name="Sivarajan S.R."/>
            <person name="Poveda L."/>
            <person name="Shimizu-Inatsugi R."/>
            <person name="Schlapbach R."/>
            <person name="Sreeman S.M."/>
            <person name="Shimizu K.K."/>
        </authorList>
    </citation>
    <scope>NUCLEOTIDE SEQUENCE</scope>
</reference>
<proteinExistence type="predicted"/>
<accession>A0AAV5C4Z7</accession>
<organism evidence="2 3">
    <name type="scientific">Eleusine coracana subsp. coracana</name>
    <dbReference type="NCBI Taxonomy" id="191504"/>
    <lineage>
        <taxon>Eukaryota</taxon>
        <taxon>Viridiplantae</taxon>
        <taxon>Streptophyta</taxon>
        <taxon>Embryophyta</taxon>
        <taxon>Tracheophyta</taxon>
        <taxon>Spermatophyta</taxon>
        <taxon>Magnoliopsida</taxon>
        <taxon>Liliopsida</taxon>
        <taxon>Poales</taxon>
        <taxon>Poaceae</taxon>
        <taxon>PACMAD clade</taxon>
        <taxon>Chloridoideae</taxon>
        <taxon>Cynodonteae</taxon>
        <taxon>Eleusininae</taxon>
        <taxon>Eleusine</taxon>
    </lineage>
</organism>
<evidence type="ECO:0000313" key="2">
    <source>
        <dbReference type="EMBL" id="GJM93085.1"/>
    </source>
</evidence>
<comment type="caution">
    <text evidence="2">The sequence shown here is derived from an EMBL/GenBank/DDBJ whole genome shotgun (WGS) entry which is preliminary data.</text>
</comment>
<feature type="compositionally biased region" description="Basic and acidic residues" evidence="1">
    <location>
        <begin position="122"/>
        <end position="138"/>
    </location>
</feature>
<dbReference type="AlphaFoldDB" id="A0AAV5C4Z7"/>
<name>A0AAV5C4Z7_ELECO</name>